<dbReference type="PANTHER" id="PTHR33845">
    <property type="entry name" value="C2H2-TYPE DOMAIN-CONTAINING PROTEIN"/>
    <property type="match status" value="1"/>
</dbReference>
<dbReference type="PANTHER" id="PTHR33845:SF1">
    <property type="entry name" value="C2H2-TYPE DOMAIN-CONTAINING PROTEIN"/>
    <property type="match status" value="1"/>
</dbReference>
<feature type="non-terminal residue" evidence="1">
    <location>
        <position position="381"/>
    </location>
</feature>
<evidence type="ECO:0000313" key="2">
    <source>
        <dbReference type="Proteomes" id="UP001432027"/>
    </source>
</evidence>
<dbReference type="Proteomes" id="UP001432027">
    <property type="component" value="Unassembled WGS sequence"/>
</dbReference>
<evidence type="ECO:0008006" key="3">
    <source>
        <dbReference type="Google" id="ProtNLM"/>
    </source>
</evidence>
<feature type="non-terminal residue" evidence="1">
    <location>
        <position position="1"/>
    </location>
</feature>
<keyword evidence="2" id="KW-1185">Reference proteome</keyword>
<proteinExistence type="predicted"/>
<comment type="caution">
    <text evidence="1">The sequence shown here is derived from an EMBL/GenBank/DDBJ whole genome shotgun (WGS) entry which is preliminary data.</text>
</comment>
<sequence>NSLDEFPGAYHSLGTIASIPHLSDKHKVKVLSLSFSEAQNGKSSCDRVAAQCGLKGLSVYLVKVKREKKEKVENDLVKTLQPKTMEGISGFGHFEFEERTVRVWKMYGIGEGRLFENLSGFTREFEEEEEEGGHLASSKSAEMDEASIKKRVNPEMFWTGYLTSKGKADEEPDDVDEIDEHGDETQYGNLLRHLDIGKHKIRPEKITLHDCALQLYKQKLEGIQAHKNTLKEVSEAMIELANGVDKCNEGWALRGKKKHVKYSTKTKNFANKMFRLGDGSGRKMDPAEVARLMKENDQIKPFERMNAQQIRSYFGSLCKKQTNKRGRKADKEVEEEDWEDLADEDEEYMDDFGRQMDDDIHELIKDNLEEFFENTEEPLFD</sequence>
<dbReference type="AlphaFoldDB" id="A0AAV5TYI8"/>
<reference evidence="1" key="1">
    <citation type="submission" date="2023-10" db="EMBL/GenBank/DDBJ databases">
        <title>Genome assembly of Pristionchus species.</title>
        <authorList>
            <person name="Yoshida K."/>
            <person name="Sommer R.J."/>
        </authorList>
    </citation>
    <scope>NUCLEOTIDE SEQUENCE</scope>
    <source>
        <strain evidence="1">RS0144</strain>
    </source>
</reference>
<name>A0AAV5TYI8_9BILA</name>
<organism evidence="1 2">
    <name type="scientific">Pristionchus entomophagus</name>
    <dbReference type="NCBI Taxonomy" id="358040"/>
    <lineage>
        <taxon>Eukaryota</taxon>
        <taxon>Metazoa</taxon>
        <taxon>Ecdysozoa</taxon>
        <taxon>Nematoda</taxon>
        <taxon>Chromadorea</taxon>
        <taxon>Rhabditida</taxon>
        <taxon>Rhabditina</taxon>
        <taxon>Diplogasteromorpha</taxon>
        <taxon>Diplogasteroidea</taxon>
        <taxon>Neodiplogasteridae</taxon>
        <taxon>Pristionchus</taxon>
    </lineage>
</organism>
<evidence type="ECO:0000313" key="1">
    <source>
        <dbReference type="EMBL" id="GMS99293.1"/>
    </source>
</evidence>
<accession>A0AAV5TYI8</accession>
<protein>
    <recommendedName>
        <fullName evidence="3">NAD(P)H-hydrate epimerase</fullName>
    </recommendedName>
</protein>
<dbReference type="EMBL" id="BTSX01000005">
    <property type="protein sequence ID" value="GMS99293.1"/>
    <property type="molecule type" value="Genomic_DNA"/>
</dbReference>
<gene>
    <name evidence="1" type="ORF">PENTCL1PPCAC_21468</name>
</gene>